<evidence type="ECO:0000313" key="2">
    <source>
        <dbReference type="Proteomes" id="UP000886501"/>
    </source>
</evidence>
<sequence length="530" mass="57995">MFGKFGGRWSTLERREERSEVTASSVFAACMTGTDWSFSLRSATGFFNDADSDEDDEQNVGDAGTFSLLSSSSSHILQQIDLAAREDSAQYKPNPWSIARVNAASRSRQPNSAVKPVPENAAAKKPPQGAIVDAFKRQAQKPKTTTNSSTQANRRQTPTQKPTSTPAIDASDNLVTDPARSSAPIAHITTSTIDPVPAPSQPPTPQQHQETQFPSFLPRRVFPAPHSSKPNYRSPNPCFTPNLKPVQPHSSPAPPPLRSQHYDPDISKPRPTPPQAPPQFGPHTLNPRTSTPTRAHLFIDHLAPVTSAYLSRADHPTPAKAERKTPIIKVSPKSETIPPSPSFAQARRFFEQNSLPVNVIRQPPPESEPLLKEESRPLLPSSRPRTTSPPRKSIDPYNQLPPSPDSEWSTLKPPTRKANRMGKPKTSDLKSGKFRLPLSLGTIAPKEPPQKKPRVITYLPPPPPKKQKTVAEPHLRTQDAETAFPNSRPRTSGILSPPPSDETAPPSSPTPSVQFDPNAIDMTSKVCITY</sequence>
<keyword evidence="2" id="KW-1185">Reference proteome</keyword>
<organism evidence="1 2">
    <name type="scientific">Thelephora ganbajun</name>
    <name type="common">Ganba fungus</name>
    <dbReference type="NCBI Taxonomy" id="370292"/>
    <lineage>
        <taxon>Eukaryota</taxon>
        <taxon>Fungi</taxon>
        <taxon>Dikarya</taxon>
        <taxon>Basidiomycota</taxon>
        <taxon>Agaricomycotina</taxon>
        <taxon>Agaricomycetes</taxon>
        <taxon>Thelephorales</taxon>
        <taxon>Thelephoraceae</taxon>
        <taxon>Thelephora</taxon>
    </lineage>
</organism>
<dbReference type="Proteomes" id="UP000886501">
    <property type="component" value="Unassembled WGS sequence"/>
</dbReference>
<evidence type="ECO:0000313" key="1">
    <source>
        <dbReference type="EMBL" id="KAF9652729.1"/>
    </source>
</evidence>
<name>A0ACB6ZT22_THEGA</name>
<gene>
    <name evidence="1" type="ORF">BDM02DRAFT_2598907</name>
</gene>
<protein>
    <submittedName>
        <fullName evidence="1">Uncharacterized protein</fullName>
    </submittedName>
</protein>
<proteinExistence type="predicted"/>
<reference evidence="1" key="1">
    <citation type="submission" date="2019-10" db="EMBL/GenBank/DDBJ databases">
        <authorList>
            <consortium name="DOE Joint Genome Institute"/>
            <person name="Kuo A."/>
            <person name="Miyauchi S."/>
            <person name="Kiss E."/>
            <person name="Drula E."/>
            <person name="Kohler A."/>
            <person name="Sanchez-Garcia M."/>
            <person name="Andreopoulos B."/>
            <person name="Barry K.W."/>
            <person name="Bonito G."/>
            <person name="Buee M."/>
            <person name="Carver A."/>
            <person name="Chen C."/>
            <person name="Cichocki N."/>
            <person name="Clum A."/>
            <person name="Culley D."/>
            <person name="Crous P.W."/>
            <person name="Fauchery L."/>
            <person name="Girlanda M."/>
            <person name="Hayes R."/>
            <person name="Keri Z."/>
            <person name="Labutti K."/>
            <person name="Lipzen A."/>
            <person name="Lombard V."/>
            <person name="Magnuson J."/>
            <person name="Maillard F."/>
            <person name="Morin E."/>
            <person name="Murat C."/>
            <person name="Nolan M."/>
            <person name="Ohm R."/>
            <person name="Pangilinan J."/>
            <person name="Pereira M."/>
            <person name="Perotto S."/>
            <person name="Peter M."/>
            <person name="Riley R."/>
            <person name="Sitrit Y."/>
            <person name="Stielow B."/>
            <person name="Szollosi G."/>
            <person name="Zifcakova L."/>
            <person name="Stursova M."/>
            <person name="Spatafora J.W."/>
            <person name="Tedersoo L."/>
            <person name="Vaario L.-M."/>
            <person name="Yamada A."/>
            <person name="Yan M."/>
            <person name="Wang P."/>
            <person name="Xu J."/>
            <person name="Bruns T."/>
            <person name="Baldrian P."/>
            <person name="Vilgalys R."/>
            <person name="Henrissat B."/>
            <person name="Grigoriev I.V."/>
            <person name="Hibbett D."/>
            <person name="Nagy L.G."/>
            <person name="Martin F.M."/>
        </authorList>
    </citation>
    <scope>NUCLEOTIDE SEQUENCE</scope>
    <source>
        <strain evidence="1">P2</strain>
    </source>
</reference>
<reference evidence="1" key="2">
    <citation type="journal article" date="2020" name="Nat. Commun.">
        <title>Large-scale genome sequencing of mycorrhizal fungi provides insights into the early evolution of symbiotic traits.</title>
        <authorList>
            <person name="Miyauchi S."/>
            <person name="Kiss E."/>
            <person name="Kuo A."/>
            <person name="Drula E."/>
            <person name="Kohler A."/>
            <person name="Sanchez-Garcia M."/>
            <person name="Morin E."/>
            <person name="Andreopoulos B."/>
            <person name="Barry K.W."/>
            <person name="Bonito G."/>
            <person name="Buee M."/>
            <person name="Carver A."/>
            <person name="Chen C."/>
            <person name="Cichocki N."/>
            <person name="Clum A."/>
            <person name="Culley D."/>
            <person name="Crous P.W."/>
            <person name="Fauchery L."/>
            <person name="Girlanda M."/>
            <person name="Hayes R.D."/>
            <person name="Keri Z."/>
            <person name="LaButti K."/>
            <person name="Lipzen A."/>
            <person name="Lombard V."/>
            <person name="Magnuson J."/>
            <person name="Maillard F."/>
            <person name="Murat C."/>
            <person name="Nolan M."/>
            <person name="Ohm R.A."/>
            <person name="Pangilinan J."/>
            <person name="Pereira M.F."/>
            <person name="Perotto S."/>
            <person name="Peter M."/>
            <person name="Pfister S."/>
            <person name="Riley R."/>
            <person name="Sitrit Y."/>
            <person name="Stielow J.B."/>
            <person name="Szollosi G."/>
            <person name="Zifcakova L."/>
            <person name="Stursova M."/>
            <person name="Spatafora J.W."/>
            <person name="Tedersoo L."/>
            <person name="Vaario L.M."/>
            <person name="Yamada A."/>
            <person name="Yan M."/>
            <person name="Wang P."/>
            <person name="Xu J."/>
            <person name="Bruns T."/>
            <person name="Baldrian P."/>
            <person name="Vilgalys R."/>
            <person name="Dunand C."/>
            <person name="Henrissat B."/>
            <person name="Grigoriev I.V."/>
            <person name="Hibbett D."/>
            <person name="Nagy L.G."/>
            <person name="Martin F.M."/>
        </authorList>
    </citation>
    <scope>NUCLEOTIDE SEQUENCE</scope>
    <source>
        <strain evidence="1">P2</strain>
    </source>
</reference>
<dbReference type="EMBL" id="MU117967">
    <property type="protein sequence ID" value="KAF9652729.1"/>
    <property type="molecule type" value="Genomic_DNA"/>
</dbReference>
<comment type="caution">
    <text evidence="1">The sequence shown here is derived from an EMBL/GenBank/DDBJ whole genome shotgun (WGS) entry which is preliminary data.</text>
</comment>
<accession>A0ACB6ZT22</accession>